<keyword evidence="4" id="KW-1185">Reference proteome</keyword>
<dbReference type="Proteomes" id="UP000318017">
    <property type="component" value="Chromosome"/>
</dbReference>
<comment type="function">
    <text evidence="1">Catalyzes the epimerization of the S- and R-forms of NAD(P)HX, a damaged form of NAD(P)H that is a result of enzymatic or heat-dependent hydration. This is a prerequisite for the S-specific NAD(P)H-hydrate dehydratase to allow the repair of both epimers of NAD(P)HX.</text>
</comment>
<dbReference type="GO" id="GO:0046872">
    <property type="term" value="F:metal ion binding"/>
    <property type="evidence" value="ECO:0007669"/>
    <property type="project" value="UniProtKB-KW"/>
</dbReference>
<name>A0A518G2G7_9BACT</name>
<sequence length="245" mass="25574">MMSELSVRPLSAAEVRGIDRTAIEEYGMTGLVLMENAGRGAAERIHRRLAEATLPEEANSPAALKSADSPILILCGKGNNAGDGYVLARHLQLLGHSVEILQFADPRQLSGDAAANWSIATHAEIPARIVGPDSWDRLRHDLATAACVVDALLGTGGSGPLREPYATIVGMVNQLSVLKIAIDIPSGLDCDTGVALGNCFAADLTLTFVAEKIGFQLPSSKPWIGEVVVVPIGVPAKLLAGVIAA</sequence>
<comment type="cofactor">
    <cofactor evidence="1">
        <name>K(+)</name>
        <dbReference type="ChEBI" id="CHEBI:29103"/>
    </cofactor>
    <text evidence="1">Binds 1 potassium ion per subunit.</text>
</comment>
<dbReference type="InterPro" id="IPR036652">
    <property type="entry name" value="YjeF_N_dom_sf"/>
</dbReference>
<comment type="catalytic activity">
    <reaction evidence="1">
        <text>(6R)-NADPHX = (6S)-NADPHX</text>
        <dbReference type="Rhea" id="RHEA:32227"/>
        <dbReference type="ChEBI" id="CHEBI:64076"/>
        <dbReference type="ChEBI" id="CHEBI:64077"/>
        <dbReference type="EC" id="5.1.99.6"/>
    </reaction>
</comment>
<gene>
    <name evidence="3" type="primary">nnr_1</name>
    <name evidence="1" type="synonym">nnrE</name>
    <name evidence="3" type="ORF">Q31a_10250</name>
</gene>
<dbReference type="NCBIfam" id="TIGR00197">
    <property type="entry name" value="yjeF_nterm"/>
    <property type="match status" value="1"/>
</dbReference>
<keyword evidence="1" id="KW-0521">NADP</keyword>
<comment type="catalytic activity">
    <reaction evidence="1">
        <text>(6R)-NADHX = (6S)-NADHX</text>
        <dbReference type="Rhea" id="RHEA:32215"/>
        <dbReference type="ChEBI" id="CHEBI:64074"/>
        <dbReference type="ChEBI" id="CHEBI:64075"/>
        <dbReference type="EC" id="5.1.99.6"/>
    </reaction>
</comment>
<dbReference type="AlphaFoldDB" id="A0A518G2G7"/>
<evidence type="ECO:0000313" key="3">
    <source>
        <dbReference type="EMBL" id="QDV22739.1"/>
    </source>
</evidence>
<feature type="binding site" evidence="1">
    <location>
        <position position="183"/>
    </location>
    <ligand>
        <name>(6S)-NADPHX</name>
        <dbReference type="ChEBI" id="CHEBI:64076"/>
    </ligand>
</feature>
<comment type="caution">
    <text evidence="1">Lacks conserved residue(s) required for the propagation of feature annotation.</text>
</comment>
<proteinExistence type="inferred from homology"/>
<dbReference type="PROSITE" id="PS51385">
    <property type="entry name" value="YJEF_N"/>
    <property type="match status" value="1"/>
</dbReference>
<feature type="binding site" evidence="1">
    <location>
        <begin position="154"/>
        <end position="160"/>
    </location>
    <ligand>
        <name>(6S)-NADPHX</name>
        <dbReference type="ChEBI" id="CHEBI:64076"/>
    </ligand>
</feature>
<dbReference type="OrthoDB" id="9806925at2"/>
<comment type="similarity">
    <text evidence="1">Belongs to the NnrE/AIBP family.</text>
</comment>
<evidence type="ECO:0000313" key="4">
    <source>
        <dbReference type="Proteomes" id="UP000318017"/>
    </source>
</evidence>
<protein>
    <recommendedName>
        <fullName evidence="1">NAD(P)H-hydrate epimerase</fullName>
        <ecNumber evidence="1">5.1.99.6</ecNumber>
    </recommendedName>
    <alternativeName>
        <fullName evidence="1">NAD(P)HX epimerase</fullName>
    </alternativeName>
</protein>
<feature type="domain" description="YjeF N-terminal" evidence="2">
    <location>
        <begin position="15"/>
        <end position="240"/>
    </location>
</feature>
<reference evidence="3 4" key="1">
    <citation type="submission" date="2019-02" db="EMBL/GenBank/DDBJ databases">
        <title>Deep-cultivation of Planctomycetes and their phenomic and genomic characterization uncovers novel biology.</title>
        <authorList>
            <person name="Wiegand S."/>
            <person name="Jogler M."/>
            <person name="Boedeker C."/>
            <person name="Pinto D."/>
            <person name="Vollmers J."/>
            <person name="Rivas-Marin E."/>
            <person name="Kohn T."/>
            <person name="Peeters S.H."/>
            <person name="Heuer A."/>
            <person name="Rast P."/>
            <person name="Oberbeckmann S."/>
            <person name="Bunk B."/>
            <person name="Jeske O."/>
            <person name="Meyerdierks A."/>
            <person name="Storesund J.E."/>
            <person name="Kallscheuer N."/>
            <person name="Luecker S."/>
            <person name="Lage O.M."/>
            <person name="Pohl T."/>
            <person name="Merkel B.J."/>
            <person name="Hornburger P."/>
            <person name="Mueller R.-W."/>
            <person name="Bruemmer F."/>
            <person name="Labrenz M."/>
            <person name="Spormann A.M."/>
            <person name="Op den Camp H."/>
            <person name="Overmann J."/>
            <person name="Amann R."/>
            <person name="Jetten M.S.M."/>
            <person name="Mascher T."/>
            <person name="Medema M.H."/>
            <person name="Devos D.P."/>
            <person name="Kaster A.-K."/>
            <person name="Ovreas L."/>
            <person name="Rohde M."/>
            <person name="Galperin M.Y."/>
            <person name="Jogler C."/>
        </authorList>
    </citation>
    <scope>NUCLEOTIDE SEQUENCE [LARGE SCALE GENOMIC DNA]</scope>
    <source>
        <strain evidence="3 4">Q31a</strain>
    </source>
</reference>
<feature type="binding site" evidence="1">
    <location>
        <position position="165"/>
    </location>
    <ligand>
        <name>(6S)-NADPHX</name>
        <dbReference type="ChEBI" id="CHEBI:64076"/>
    </ligand>
</feature>
<evidence type="ECO:0000259" key="2">
    <source>
        <dbReference type="PROSITE" id="PS51385"/>
    </source>
</evidence>
<dbReference type="KEGG" id="ahel:Q31a_10250"/>
<dbReference type="GO" id="GO:0000166">
    <property type="term" value="F:nucleotide binding"/>
    <property type="evidence" value="ECO:0007669"/>
    <property type="project" value="UniProtKB-KW"/>
</dbReference>
<keyword evidence="1" id="KW-0547">Nucleotide-binding</keyword>
<dbReference type="SUPFAM" id="SSF64153">
    <property type="entry name" value="YjeF N-terminal domain-like"/>
    <property type="match status" value="1"/>
</dbReference>
<dbReference type="RefSeq" id="WP_145074748.1">
    <property type="nucleotide sequence ID" value="NZ_CP036298.1"/>
</dbReference>
<feature type="binding site" evidence="1">
    <location>
        <position position="150"/>
    </location>
    <ligand>
        <name>K(+)</name>
        <dbReference type="ChEBI" id="CHEBI:29103"/>
    </ligand>
</feature>
<accession>A0A518G2G7</accession>
<dbReference type="Pfam" id="PF03853">
    <property type="entry name" value="YjeF_N"/>
    <property type="match status" value="1"/>
</dbReference>
<organism evidence="3 4">
    <name type="scientific">Aureliella helgolandensis</name>
    <dbReference type="NCBI Taxonomy" id="2527968"/>
    <lineage>
        <taxon>Bacteria</taxon>
        <taxon>Pseudomonadati</taxon>
        <taxon>Planctomycetota</taxon>
        <taxon>Planctomycetia</taxon>
        <taxon>Pirellulales</taxon>
        <taxon>Pirellulaceae</taxon>
        <taxon>Aureliella</taxon>
    </lineage>
</organism>
<dbReference type="HAMAP" id="MF_01966">
    <property type="entry name" value="NADHX_epimerase"/>
    <property type="match status" value="1"/>
</dbReference>
<dbReference type="Gene3D" id="3.40.50.10260">
    <property type="entry name" value="YjeF N-terminal domain"/>
    <property type="match status" value="1"/>
</dbReference>
<keyword evidence="1" id="KW-0520">NAD</keyword>
<evidence type="ECO:0000256" key="1">
    <source>
        <dbReference type="HAMAP-Rule" id="MF_01966"/>
    </source>
</evidence>
<feature type="binding site" evidence="1">
    <location>
        <position position="80"/>
    </location>
    <ligand>
        <name>K(+)</name>
        <dbReference type="ChEBI" id="CHEBI:29103"/>
    </ligand>
</feature>
<dbReference type="EC" id="5.1.99.6" evidence="1"/>
<feature type="binding site" evidence="1">
    <location>
        <position position="186"/>
    </location>
    <ligand>
        <name>K(+)</name>
        <dbReference type="ChEBI" id="CHEBI:29103"/>
    </ligand>
</feature>
<keyword evidence="1" id="KW-0630">Potassium</keyword>
<dbReference type="InterPro" id="IPR004443">
    <property type="entry name" value="YjeF_N_dom"/>
</dbReference>
<keyword evidence="1" id="KW-0479">Metal-binding</keyword>
<dbReference type="GO" id="GO:0052856">
    <property type="term" value="F:NAD(P)HX epimerase activity"/>
    <property type="evidence" value="ECO:0007669"/>
    <property type="project" value="UniProtKB-UniRule"/>
</dbReference>
<keyword evidence="1" id="KW-0413">Isomerase</keyword>
<dbReference type="EMBL" id="CP036298">
    <property type="protein sequence ID" value="QDV22739.1"/>
    <property type="molecule type" value="Genomic_DNA"/>
</dbReference>